<dbReference type="SUPFAM" id="SSF53474">
    <property type="entry name" value="alpha/beta-Hydrolases"/>
    <property type="match status" value="1"/>
</dbReference>
<gene>
    <name evidence="1" type="ORF">L0661_17525</name>
    <name evidence="2" type="ORF">NFI80_16365</name>
</gene>
<evidence type="ECO:0000313" key="4">
    <source>
        <dbReference type="Proteomes" id="UP001139411"/>
    </source>
</evidence>
<sequence length="425" mass="47030">MKAIYYVGKCLFIMAVYLIEPSLSRAQVSRGVDWVHGLGGNASSLEGVDNFFFGERRIIAPNRWSYTTNTGIHNMGIDVDNRTGGGTRTGRIGIGHSLGGTAIRQVSLWGSSWRGVVTMGSPLRGAQISTSASDGTNTAFVDNGRERMMAGPSVGSAVSPPIWPNLGLEFTFIQPLATLYSEGIAKWVNKKLMDSFGLEGQTAVDLKPGSTYQNSIVNQTSSVPKIFIWGNENYPILWKVVGTYAIWDSETNGVNLASDVANLYNAAVNGEEFQSWANLPMHGFHQWRKGKWEEGRNWMNTDSNEGWRHVIGASYTEYLSWYETVVTCDSYQWQACYASSPPPGYCDDYCTDQVFHSIVIYHDLPSDGVVPAASQRNIDGAWQGHHREAPGINHGEFKIPDRIQSQLNWVFDNGDGTDVFGIDRR</sequence>
<accession>A0A9X1TUF7</accession>
<dbReference type="Proteomes" id="UP001055420">
    <property type="component" value="Chromosome"/>
</dbReference>
<dbReference type="AlphaFoldDB" id="A0A9X1TUF7"/>
<keyword evidence="3" id="KW-1185">Reference proteome</keyword>
<evidence type="ECO:0000313" key="2">
    <source>
        <dbReference type="EMBL" id="USJ29448.1"/>
    </source>
</evidence>
<evidence type="ECO:0000313" key="1">
    <source>
        <dbReference type="EMBL" id="MCF2500125.1"/>
    </source>
</evidence>
<proteinExistence type="predicted"/>
<reference evidence="1" key="1">
    <citation type="submission" date="2022-01" db="EMBL/GenBank/DDBJ databases">
        <title>Novel species in genus Dyadobacter.</title>
        <authorList>
            <person name="Ma C."/>
        </authorList>
    </citation>
    <scope>NUCLEOTIDE SEQUENCE</scope>
    <source>
        <strain evidence="2">CY22</strain>
        <strain evidence="1">CY357</strain>
    </source>
</reference>
<dbReference type="InterPro" id="IPR029058">
    <property type="entry name" value="AB_hydrolase_fold"/>
</dbReference>
<dbReference type="RefSeq" id="WP_235165247.1">
    <property type="nucleotide sequence ID" value="NZ_CP098805.1"/>
</dbReference>
<name>A0A9X1TUF7_9BACT</name>
<evidence type="ECO:0000313" key="3">
    <source>
        <dbReference type="Proteomes" id="UP001055420"/>
    </source>
</evidence>
<dbReference type="EMBL" id="JAKFFV010000010">
    <property type="protein sequence ID" value="MCF2500125.1"/>
    <property type="molecule type" value="Genomic_DNA"/>
</dbReference>
<organism evidence="1 4">
    <name type="scientific">Dyadobacter chenhuakuii</name>
    <dbReference type="NCBI Taxonomy" id="2909339"/>
    <lineage>
        <taxon>Bacteria</taxon>
        <taxon>Pseudomonadati</taxon>
        <taxon>Bacteroidota</taxon>
        <taxon>Cytophagia</taxon>
        <taxon>Cytophagales</taxon>
        <taxon>Spirosomataceae</taxon>
        <taxon>Dyadobacter</taxon>
    </lineage>
</organism>
<dbReference type="Proteomes" id="UP001139411">
    <property type="component" value="Unassembled WGS sequence"/>
</dbReference>
<dbReference type="EMBL" id="CP098805">
    <property type="protein sequence ID" value="USJ29448.1"/>
    <property type="molecule type" value="Genomic_DNA"/>
</dbReference>
<protein>
    <submittedName>
        <fullName evidence="1">Uncharacterized protein</fullName>
    </submittedName>
</protein>